<feature type="region of interest" description="Disordered" evidence="5">
    <location>
        <begin position="123"/>
        <end position="143"/>
    </location>
</feature>
<dbReference type="RefSeq" id="WP_048093193.1">
    <property type="nucleotide sequence ID" value="NZ_CP009552.1"/>
</dbReference>
<dbReference type="KEGG" id="gac:GACE_2070"/>
<dbReference type="GO" id="GO:0046872">
    <property type="term" value="F:metal ion binding"/>
    <property type="evidence" value="ECO:0007669"/>
    <property type="project" value="UniProtKB-KW"/>
</dbReference>
<evidence type="ECO:0000256" key="1">
    <source>
        <dbReference type="ARBA" id="ARBA00010342"/>
    </source>
</evidence>
<dbReference type="Proteomes" id="UP001492541">
    <property type="component" value="Chromosome"/>
</dbReference>
<dbReference type="Pfam" id="PF03918">
    <property type="entry name" value="CcmH"/>
    <property type="match status" value="1"/>
</dbReference>
<keyword evidence="3" id="KW-0479">Metal-binding</keyword>
<dbReference type="Proteomes" id="UP000030624">
    <property type="component" value="Chromosome"/>
</dbReference>
<evidence type="ECO:0000259" key="7">
    <source>
        <dbReference type="Pfam" id="PF03918"/>
    </source>
</evidence>
<dbReference type="eggNOG" id="ENOG502N5AD">
    <property type="taxonomic scope" value="Archaea"/>
</dbReference>
<reference evidence="8 10" key="1">
    <citation type="journal article" date="2015" name="Appl. Environ. Microbiol.">
        <title>The Geoglobus acetivorans genome: Fe(III) reduction, acetate utilization, autotrophic growth, and degradation of aromatic compounds in a hyperthermophilic archaeon.</title>
        <authorList>
            <person name="Mardanov A.V."/>
            <person name="Slododkina G.B."/>
            <person name="Slobodkin A.I."/>
            <person name="Beletsky A.V."/>
            <person name="Gavrilov S.N."/>
            <person name="Kublanov I.V."/>
            <person name="Bonch-Osmolovskaya E.A."/>
            <person name="Skryabin K.G."/>
            <person name="Ravin N.V."/>
        </authorList>
    </citation>
    <scope>NUCLEOTIDE SEQUENCE [LARGE SCALE GENOMIC DNA]</scope>
    <source>
        <strain evidence="8 10">SBH6</strain>
    </source>
</reference>
<keyword evidence="6" id="KW-0812">Transmembrane</keyword>
<keyword evidence="4" id="KW-0408">Iron</keyword>
<dbReference type="EMBL" id="CP087714">
    <property type="protein sequence ID" value="XAT64782.1"/>
    <property type="molecule type" value="Genomic_DNA"/>
</dbReference>
<dbReference type="InterPro" id="IPR005616">
    <property type="entry name" value="CcmH/CycL/Ccl2/NrfF_N"/>
</dbReference>
<gene>
    <name evidence="8" type="ORF">GACE_2070</name>
    <name evidence="9" type="ORF">LPQ35_05270</name>
</gene>
<dbReference type="InterPro" id="IPR038297">
    <property type="entry name" value="CcmH/CycL/NrfF/Ccl2_sf"/>
</dbReference>
<evidence type="ECO:0000256" key="4">
    <source>
        <dbReference type="ARBA" id="ARBA00023004"/>
    </source>
</evidence>
<comment type="similarity">
    <text evidence="1">Belongs to the CcmH/CycL/Ccl2/NrfF family.</text>
</comment>
<evidence type="ECO:0000256" key="5">
    <source>
        <dbReference type="SAM" id="MobiDB-lite"/>
    </source>
</evidence>
<dbReference type="GeneID" id="90449074"/>
<evidence type="ECO:0000256" key="3">
    <source>
        <dbReference type="ARBA" id="ARBA00022723"/>
    </source>
</evidence>
<evidence type="ECO:0000256" key="2">
    <source>
        <dbReference type="ARBA" id="ARBA00022617"/>
    </source>
</evidence>
<dbReference type="EMBL" id="CP009552">
    <property type="protein sequence ID" value="AIY91094.1"/>
    <property type="molecule type" value="Genomic_DNA"/>
</dbReference>
<feature type="transmembrane region" description="Helical" evidence="6">
    <location>
        <begin position="103"/>
        <end position="121"/>
    </location>
</feature>
<dbReference type="Gene3D" id="1.10.8.640">
    <property type="entry name" value="Cytochrome C biogenesis protein"/>
    <property type="match status" value="1"/>
</dbReference>
<keyword evidence="6" id="KW-0472">Membrane</keyword>
<keyword evidence="6" id="KW-1133">Transmembrane helix</keyword>
<name>A0A0A7GGC2_GEOAI</name>
<evidence type="ECO:0000256" key="6">
    <source>
        <dbReference type="SAM" id="Phobius"/>
    </source>
</evidence>
<feature type="compositionally biased region" description="Basic residues" evidence="5">
    <location>
        <begin position="124"/>
        <end position="134"/>
    </location>
</feature>
<reference evidence="9 11" key="2">
    <citation type="submission" date="2021-11" db="EMBL/GenBank/DDBJ databases">
        <title>Whole genome of Geoglobus acetivorans.</title>
        <authorList>
            <person name="Liu D."/>
        </authorList>
    </citation>
    <scope>NUCLEOTIDE SEQUENCE [LARGE SCALE GENOMIC DNA]</scope>
    <source>
        <strain evidence="9 11">SBH6</strain>
    </source>
</reference>
<evidence type="ECO:0000313" key="9">
    <source>
        <dbReference type="EMBL" id="XAT64782.1"/>
    </source>
</evidence>
<evidence type="ECO:0000313" key="8">
    <source>
        <dbReference type="EMBL" id="AIY91094.1"/>
    </source>
</evidence>
<sequence length="143" mass="15473">MLKKLVKLVAILIIFSGVASSAYSPLDVETKIYCPCGCGEILYSCECETAVAAKTEISRELTSGKTPDEIIQKFVNQYGSAILVNAELEAIKSASRNNNVNPLPFYLAAIVITGIIAYQLGSRSKNKGRKGGKKPGKDNDWEL</sequence>
<evidence type="ECO:0000313" key="10">
    <source>
        <dbReference type="Proteomes" id="UP000030624"/>
    </source>
</evidence>
<proteinExistence type="inferred from homology"/>
<evidence type="ECO:0000313" key="11">
    <source>
        <dbReference type="Proteomes" id="UP001492541"/>
    </source>
</evidence>
<dbReference type="AlphaFoldDB" id="A0A0A7GGC2"/>
<keyword evidence="11" id="KW-1185">Reference proteome</keyword>
<keyword evidence="2" id="KW-0349">Heme</keyword>
<protein>
    <submittedName>
        <fullName evidence="9">Cytochrome c-type biogenesis protein CcmH</fullName>
    </submittedName>
</protein>
<organism evidence="8 10">
    <name type="scientific">Geoglobus acetivorans</name>
    <dbReference type="NCBI Taxonomy" id="565033"/>
    <lineage>
        <taxon>Archaea</taxon>
        <taxon>Methanobacteriati</taxon>
        <taxon>Methanobacteriota</taxon>
        <taxon>Archaeoglobi</taxon>
        <taxon>Archaeoglobales</taxon>
        <taxon>Archaeoglobaceae</taxon>
        <taxon>Geoglobus</taxon>
    </lineage>
</organism>
<dbReference type="CDD" id="cd16378">
    <property type="entry name" value="CcmH_N"/>
    <property type="match status" value="1"/>
</dbReference>
<feature type="domain" description="CcmH/CycL/Ccl2/NrfF N-terminal" evidence="7">
    <location>
        <begin position="28"/>
        <end position="90"/>
    </location>
</feature>
<dbReference type="HOGENOM" id="CLU_1891331_0_0_2"/>
<dbReference type="STRING" id="565033.GACE_2070"/>
<accession>A0A0A7GGC2</accession>